<keyword evidence="2" id="KW-0677">Repeat</keyword>
<dbReference type="SUPFAM" id="SSF52058">
    <property type="entry name" value="L domain-like"/>
    <property type="match status" value="1"/>
</dbReference>
<feature type="compositionally biased region" description="Basic and acidic residues" evidence="3">
    <location>
        <begin position="1043"/>
        <end position="1060"/>
    </location>
</feature>
<dbReference type="Gene3D" id="3.80.10.10">
    <property type="entry name" value="Ribonuclease Inhibitor"/>
    <property type="match status" value="1"/>
</dbReference>
<evidence type="ECO:0008006" key="7">
    <source>
        <dbReference type="Google" id="ProtNLM"/>
    </source>
</evidence>
<reference evidence="5" key="2">
    <citation type="submission" date="2021-11" db="EMBL/GenBank/DDBJ databases">
        <authorList>
            <consortium name="Genoscope - CEA"/>
            <person name="William W."/>
        </authorList>
    </citation>
    <scope>NUCLEOTIDE SEQUENCE</scope>
</reference>
<accession>A0A7S4A2F7</accession>
<dbReference type="InterPro" id="IPR032675">
    <property type="entry name" value="LRR_dom_sf"/>
</dbReference>
<proteinExistence type="predicted"/>
<dbReference type="PANTHER" id="PTHR48051">
    <property type="match status" value="1"/>
</dbReference>
<organism evidence="4">
    <name type="scientific">Pelagomonas calceolata</name>
    <dbReference type="NCBI Taxonomy" id="35677"/>
    <lineage>
        <taxon>Eukaryota</taxon>
        <taxon>Sar</taxon>
        <taxon>Stramenopiles</taxon>
        <taxon>Ochrophyta</taxon>
        <taxon>Pelagophyceae</taxon>
        <taxon>Pelagomonadales</taxon>
        <taxon>Pelagomonadaceae</taxon>
        <taxon>Pelagomonas</taxon>
    </lineage>
</organism>
<dbReference type="GO" id="GO:0005737">
    <property type="term" value="C:cytoplasm"/>
    <property type="evidence" value="ECO:0007669"/>
    <property type="project" value="TreeGrafter"/>
</dbReference>
<evidence type="ECO:0000256" key="2">
    <source>
        <dbReference type="ARBA" id="ARBA00022737"/>
    </source>
</evidence>
<evidence type="ECO:0000313" key="5">
    <source>
        <dbReference type="EMBL" id="CAH0365227.1"/>
    </source>
</evidence>
<evidence type="ECO:0000256" key="3">
    <source>
        <dbReference type="SAM" id="MobiDB-lite"/>
    </source>
</evidence>
<feature type="region of interest" description="Disordered" evidence="3">
    <location>
        <begin position="1"/>
        <end position="53"/>
    </location>
</feature>
<dbReference type="AlphaFoldDB" id="A0A7S4A2F7"/>
<sequence>MQTTGLPPVSRGSVPSRASRASRGSQDEAHSRRRSRASMESRGSSKHSRRRSIDTAGSVRFVHKEEAVRLMVWDWVSGNEQELDAILRIQKNWRKGRRMKLLQRHPYKKHVTPDGTFFYSKRDDPSQVTWCAPHVPDRHGLPIAFRDEAAMKALAAANAEYQKNRAEEKAKRQVFIDIIKEKHAVGKRRRDEEAARAARALFDKRWGDAFEFAREAGELNMLNKGAGDFPDQIYDFHENYGRPLKALRFVAHGLDRFPERAGKELTQLTQLTLASNRLTELPDSICDLAKLSALNLLRNQLTELPDRLGDLSHLRHLDIATNRLQTLPLTFGNLTRLERVVADCNDLRRIPETLSRMTCHTLSFNHNKLVALPRCLANMINLTALSANDNRISFLPSNFGDSRSLTTVKLCANIIEELPESISRLPRLKSLWLDHNAPMAALPWNFYMLTSLVELRMDANPGMKYPTPDTLLQGAEAVRNWFRKRQKQALFARKHRVVATMQDFMEQCGEVRPSIAHQGYFEAGVERSGAVWFQVVWDKFWDEMLPGLRDAWAEKRVDKHRVTAMPFSRSEVQKVLEDYKDAEGKVYMKDQVCMFKRCRCVDADGNKKVCVPPKPGWMCKRRADLFKCRVILQREKRMMDERKREEAAIQQAVENARVAATAFCHSEEGIQRFRKRAVKRAAIEMDERRRIEFNENYDNKLKAKLARIEKRFDDKDKKLRARRGKAEAELYKRLKDDLEPKESTTEGYAQETIKRQIKEVLTTLKNMPEDRDIRYNERARQRAIKAAQKNRDSKEWHKAVGIMKLFEPASTNLLAEAELAQELSHDLHTRYIDKQLKKAEAEVRKEHAAMRKISGAWSGMGALEVFRGWRKWARREAKRRAKDVFCAQRDELKWAADCVAALELAQWTVDKYDKFVDEWSDEPYWVHRETGVTVWDEPNVESLLPPGMAEKFPERLVIEDERTWLRIKDEQAEAKRMELKEGLEEYSDSEDETRTMVTGGLSDDEEEGWSSAESSTEDEQTVATQLSDDESTKFTKGTSITVHTRETDDLSDEEEKKVEESSSDSDDSDDLRWEPDQTRFIKAEDALAVLRIDAETAEVDDEEERKKRRDDAQAEALERCRMRRRIVFNPKTYVPPVPVKHYQAMARGEMRENKVFGTNFEDGEVLPETEEDVFQMIGFDAQKEYNPGEMTKMAREADKLCRKFKIGDYDPRRQREEESDSDDD</sequence>
<reference evidence="4" key="1">
    <citation type="submission" date="2021-01" db="EMBL/GenBank/DDBJ databases">
        <authorList>
            <person name="Corre E."/>
            <person name="Pelletier E."/>
            <person name="Niang G."/>
            <person name="Scheremetjew M."/>
            <person name="Finn R."/>
            <person name="Kale V."/>
            <person name="Holt S."/>
            <person name="Cochrane G."/>
            <person name="Meng A."/>
            <person name="Brown T."/>
            <person name="Cohen L."/>
        </authorList>
    </citation>
    <scope>NUCLEOTIDE SEQUENCE</scope>
    <source>
        <strain evidence="4">CCMP1756</strain>
    </source>
</reference>
<name>A0A7S4A2F7_9STRA</name>
<dbReference type="InterPro" id="IPR003591">
    <property type="entry name" value="Leu-rich_rpt_typical-subtyp"/>
</dbReference>
<evidence type="ECO:0000256" key="1">
    <source>
        <dbReference type="ARBA" id="ARBA00022614"/>
    </source>
</evidence>
<feature type="region of interest" description="Disordered" evidence="3">
    <location>
        <begin position="980"/>
        <end position="1073"/>
    </location>
</feature>
<gene>
    <name evidence="4" type="ORF">PCAL00307_LOCUS16953</name>
    <name evidence="5" type="ORF">PECAL_1P16550</name>
</gene>
<dbReference type="Proteomes" id="UP000789595">
    <property type="component" value="Unassembled WGS sequence"/>
</dbReference>
<dbReference type="OrthoDB" id="5985090at2759"/>
<evidence type="ECO:0000313" key="6">
    <source>
        <dbReference type="Proteomes" id="UP000789595"/>
    </source>
</evidence>
<keyword evidence="1" id="KW-0433">Leucine-rich repeat</keyword>
<dbReference type="InterPro" id="IPR050216">
    <property type="entry name" value="LRR_domain-containing"/>
</dbReference>
<keyword evidence="6" id="KW-1185">Reference proteome</keyword>
<dbReference type="EMBL" id="HBIW01019716">
    <property type="protein sequence ID" value="CAE0701517.1"/>
    <property type="molecule type" value="Transcribed_RNA"/>
</dbReference>
<dbReference type="SMART" id="SM00364">
    <property type="entry name" value="LRR_BAC"/>
    <property type="match status" value="5"/>
</dbReference>
<dbReference type="SMART" id="SM00369">
    <property type="entry name" value="LRR_TYP"/>
    <property type="match status" value="5"/>
</dbReference>
<evidence type="ECO:0000313" key="4">
    <source>
        <dbReference type="EMBL" id="CAE0701517.1"/>
    </source>
</evidence>
<dbReference type="EMBL" id="CAKKNE010000001">
    <property type="protein sequence ID" value="CAH0365227.1"/>
    <property type="molecule type" value="Genomic_DNA"/>
</dbReference>
<dbReference type="PANTHER" id="PTHR48051:SF54">
    <property type="entry name" value="LEUCINE-RICH REPEAT-CONTAINING PROTEIN"/>
    <property type="match status" value="1"/>
</dbReference>
<protein>
    <recommendedName>
        <fullName evidence="7">WW domain-containing protein</fullName>
    </recommendedName>
</protein>